<evidence type="ECO:0000313" key="3">
    <source>
        <dbReference type="EMBL" id="SKB45067.1"/>
    </source>
</evidence>
<name>A0A1T5BDB9_9SPHI</name>
<protein>
    <recommendedName>
        <fullName evidence="2">DUF4350 domain-containing protein</fullName>
    </recommendedName>
</protein>
<dbReference type="Proteomes" id="UP000189981">
    <property type="component" value="Unassembled WGS sequence"/>
</dbReference>
<gene>
    <name evidence="3" type="ORF">SAMN05661099_1504</name>
</gene>
<organism evidence="3 4">
    <name type="scientific">Daejeonella lutea</name>
    <dbReference type="NCBI Taxonomy" id="572036"/>
    <lineage>
        <taxon>Bacteria</taxon>
        <taxon>Pseudomonadati</taxon>
        <taxon>Bacteroidota</taxon>
        <taxon>Sphingobacteriia</taxon>
        <taxon>Sphingobacteriales</taxon>
        <taxon>Sphingobacteriaceae</taxon>
        <taxon>Daejeonella</taxon>
    </lineage>
</organism>
<sequence>MRDLKIYIALGSLLLVIYLIAQHNKPLPVDWTPTYSKDDKIPYGTYLLHRQINDILPGSKVLVRRKPVFNVFQEENVQAGNYLIIAGSINLDIYDFKKLVKYMQAGSNVFIATYYLGNFLNDTLKTTISSEIKLNDKGYSQHFTNPSLNPAKKYLFDKDIGNQYFSKLDTTRAIVLAVNNNGHSTFIKYPFGKGALYLMSSPQFFTNYNLIKYDGADFAAKSMSYLSPGGDLIWDEFSAKGPGQVNAPLSVFLNIPELKWAYYIALFSLIAFVFFEIKRRQRIIPIIQPLQNNTIEFVNVVGQVYYERKDHKNLIDKKIAYLFENIRSRYRLNTNNIDEEFITTLSNKTEISREAIQNLMALVKHYSELTKISDQQLIEFNREIENFYNKSA</sequence>
<dbReference type="Pfam" id="PF14258">
    <property type="entry name" value="DUF4350"/>
    <property type="match status" value="1"/>
</dbReference>
<evidence type="ECO:0000256" key="1">
    <source>
        <dbReference type="SAM" id="Phobius"/>
    </source>
</evidence>
<keyword evidence="1" id="KW-1133">Transmembrane helix</keyword>
<dbReference type="RefSeq" id="WP_079701973.1">
    <property type="nucleotide sequence ID" value="NZ_FUYR01000001.1"/>
</dbReference>
<dbReference type="EMBL" id="FUYR01000001">
    <property type="protein sequence ID" value="SKB45067.1"/>
    <property type="molecule type" value="Genomic_DNA"/>
</dbReference>
<evidence type="ECO:0000313" key="4">
    <source>
        <dbReference type="Proteomes" id="UP000189981"/>
    </source>
</evidence>
<feature type="transmembrane region" description="Helical" evidence="1">
    <location>
        <begin position="260"/>
        <end position="277"/>
    </location>
</feature>
<evidence type="ECO:0000259" key="2">
    <source>
        <dbReference type="Pfam" id="PF14258"/>
    </source>
</evidence>
<reference evidence="4" key="1">
    <citation type="submission" date="2017-02" db="EMBL/GenBank/DDBJ databases">
        <authorList>
            <person name="Varghese N."/>
            <person name="Submissions S."/>
        </authorList>
    </citation>
    <scope>NUCLEOTIDE SEQUENCE [LARGE SCALE GENOMIC DNA]</scope>
    <source>
        <strain evidence="4">DSM 22385</strain>
    </source>
</reference>
<dbReference type="OrthoDB" id="1111222at2"/>
<feature type="domain" description="DUF4350" evidence="2">
    <location>
        <begin position="59"/>
        <end position="220"/>
    </location>
</feature>
<keyword evidence="4" id="KW-1185">Reference proteome</keyword>
<dbReference type="AlphaFoldDB" id="A0A1T5BDB9"/>
<accession>A0A1T5BDB9</accession>
<keyword evidence="1" id="KW-0812">Transmembrane</keyword>
<dbReference type="InterPro" id="IPR025646">
    <property type="entry name" value="DUF4350"/>
</dbReference>
<dbReference type="STRING" id="572036.SAMN05661099_1504"/>
<proteinExistence type="predicted"/>
<keyword evidence="1" id="KW-0472">Membrane</keyword>